<feature type="chain" id="PRO_5015671716" description="Lipoprotein" evidence="1">
    <location>
        <begin position="22"/>
        <end position="165"/>
    </location>
</feature>
<organism evidence="2 3">
    <name type="scientific">Saccharobesus litoralis</name>
    <dbReference type="NCBI Taxonomy" id="2172099"/>
    <lineage>
        <taxon>Bacteria</taxon>
        <taxon>Pseudomonadati</taxon>
        <taxon>Pseudomonadota</taxon>
        <taxon>Gammaproteobacteria</taxon>
        <taxon>Alteromonadales</taxon>
        <taxon>Alteromonadaceae</taxon>
        <taxon>Saccharobesus</taxon>
    </lineage>
</organism>
<dbReference type="KEGG" id="cate:C2869_06325"/>
<protein>
    <recommendedName>
        <fullName evidence="4">Lipoprotein</fullName>
    </recommendedName>
</protein>
<keyword evidence="3" id="KW-1185">Reference proteome</keyword>
<dbReference type="RefSeq" id="WP_108602150.1">
    <property type="nucleotide sequence ID" value="NZ_CP026604.1"/>
</dbReference>
<evidence type="ECO:0000313" key="2">
    <source>
        <dbReference type="EMBL" id="AWB66079.1"/>
    </source>
</evidence>
<name>A0A2S0VPF4_9ALTE</name>
<gene>
    <name evidence="2" type="ORF">C2869_06325</name>
</gene>
<sequence>MKILAAVLVLITLNGCTVVPATVAGLDSLIPRESKPIPGHFLISYQDLRTSETTHIKISCEHYYRAGFSTQGNAWSLRYVQEPQKFQFTLPDGQQGEFDNPSCFQLLEPEHYKFNNIRFNLAAQKYIWFSKESDKWVYRKYNRTLKKPEVIFEVPIKIELQKVED</sequence>
<evidence type="ECO:0008006" key="4">
    <source>
        <dbReference type="Google" id="ProtNLM"/>
    </source>
</evidence>
<feature type="signal peptide" evidence="1">
    <location>
        <begin position="1"/>
        <end position="21"/>
    </location>
</feature>
<accession>A0A2S0VPF4</accession>
<evidence type="ECO:0000313" key="3">
    <source>
        <dbReference type="Proteomes" id="UP000244441"/>
    </source>
</evidence>
<keyword evidence="1" id="KW-0732">Signal</keyword>
<dbReference type="EMBL" id="CP026604">
    <property type="protein sequence ID" value="AWB66079.1"/>
    <property type="molecule type" value="Genomic_DNA"/>
</dbReference>
<reference evidence="2 3" key="1">
    <citation type="submission" date="2018-01" db="EMBL/GenBank/DDBJ databases">
        <title>Genome sequence of a Cantenovulum-like bacteria.</title>
        <authorList>
            <person name="Tan W.R."/>
            <person name="Lau N.-S."/>
            <person name="Go F."/>
            <person name="Amirul A.-A.A."/>
        </authorList>
    </citation>
    <scope>NUCLEOTIDE SEQUENCE [LARGE SCALE GENOMIC DNA]</scope>
    <source>
        <strain evidence="2 3">CCB-QB4</strain>
    </source>
</reference>
<evidence type="ECO:0000256" key="1">
    <source>
        <dbReference type="SAM" id="SignalP"/>
    </source>
</evidence>
<dbReference type="AlphaFoldDB" id="A0A2S0VPF4"/>
<proteinExistence type="predicted"/>
<dbReference type="Proteomes" id="UP000244441">
    <property type="component" value="Chromosome"/>
</dbReference>